<evidence type="ECO:0000256" key="4">
    <source>
        <dbReference type="ARBA" id="ARBA00022833"/>
    </source>
</evidence>
<feature type="compositionally biased region" description="Polar residues" evidence="7">
    <location>
        <begin position="8"/>
        <end position="18"/>
    </location>
</feature>
<reference evidence="9" key="1">
    <citation type="submission" date="2023-05" db="EMBL/GenBank/DDBJ databases">
        <title>Genome and transcriptome analyses reveal genes involved in the formation of fine ridges on petal epidermal cells in Hibiscus trionum.</title>
        <authorList>
            <person name="Koshimizu S."/>
            <person name="Masuda S."/>
            <person name="Ishii T."/>
            <person name="Shirasu K."/>
            <person name="Hoshino A."/>
            <person name="Arita M."/>
        </authorList>
    </citation>
    <scope>NUCLEOTIDE SEQUENCE</scope>
    <source>
        <strain evidence="9">Hamamatsu line</strain>
    </source>
</reference>
<dbReference type="GO" id="GO:0009788">
    <property type="term" value="P:negative regulation of abscisic acid-activated signaling pathway"/>
    <property type="evidence" value="ECO:0007669"/>
    <property type="project" value="InterPro"/>
</dbReference>
<dbReference type="AlphaFoldDB" id="A0A9W7MP42"/>
<dbReference type="InterPro" id="IPR036236">
    <property type="entry name" value="Znf_C2H2_sf"/>
</dbReference>
<dbReference type="Proteomes" id="UP001165190">
    <property type="component" value="Unassembled WGS sequence"/>
</dbReference>
<keyword evidence="10" id="KW-1185">Reference proteome</keyword>
<evidence type="ECO:0000313" key="9">
    <source>
        <dbReference type="EMBL" id="GMJ09444.1"/>
    </source>
</evidence>
<accession>A0A9W7MP42</accession>
<gene>
    <name evidence="9" type="ORF">HRI_004613600</name>
</gene>
<keyword evidence="3 6" id="KW-0863">Zinc-finger</keyword>
<dbReference type="PROSITE" id="PS50157">
    <property type="entry name" value="ZINC_FINGER_C2H2_2"/>
    <property type="match status" value="1"/>
</dbReference>
<organism evidence="9 10">
    <name type="scientific">Hibiscus trionum</name>
    <name type="common">Flower of an hour</name>
    <dbReference type="NCBI Taxonomy" id="183268"/>
    <lineage>
        <taxon>Eukaryota</taxon>
        <taxon>Viridiplantae</taxon>
        <taxon>Streptophyta</taxon>
        <taxon>Embryophyta</taxon>
        <taxon>Tracheophyta</taxon>
        <taxon>Spermatophyta</taxon>
        <taxon>Magnoliopsida</taxon>
        <taxon>eudicotyledons</taxon>
        <taxon>Gunneridae</taxon>
        <taxon>Pentapetalae</taxon>
        <taxon>rosids</taxon>
        <taxon>malvids</taxon>
        <taxon>Malvales</taxon>
        <taxon>Malvaceae</taxon>
        <taxon>Malvoideae</taxon>
        <taxon>Hibiscus</taxon>
    </lineage>
</organism>
<dbReference type="PANTHER" id="PTHR47287:SF15">
    <property type="entry name" value="ZINC FINGER PROTEIN 3-LIKE"/>
    <property type="match status" value="1"/>
</dbReference>
<comment type="subcellular location">
    <subcellularLocation>
        <location evidence="1">Nucleus</location>
    </subcellularLocation>
</comment>
<feature type="compositionally biased region" description="Basic residues" evidence="7">
    <location>
        <begin position="58"/>
        <end position="71"/>
    </location>
</feature>
<keyword evidence="4" id="KW-0862">Zinc</keyword>
<dbReference type="InterPro" id="IPR044246">
    <property type="entry name" value="ZFP3-like"/>
</dbReference>
<dbReference type="GO" id="GO:0005634">
    <property type="term" value="C:nucleus"/>
    <property type="evidence" value="ECO:0007669"/>
    <property type="project" value="UniProtKB-SubCell"/>
</dbReference>
<sequence length="181" mass="19838">MADPSMYNFFNNQPSPASKPTKKLSHRASSPSAPPRLFQCLYCPRKFYTSQALGGHQNAHKRERAASRRKYPGGGDQDQTQQCNNLHQQVNPFATFPAEPLPMGYPAGAQQQVPHLEQWLQPFQPHFPPAGFVPHQGFSGVSSPAGFVPHQGFSGVSSPETLSPTIDAYDSAVDVDLTLHL</sequence>
<dbReference type="GO" id="GO:0008270">
    <property type="term" value="F:zinc ion binding"/>
    <property type="evidence" value="ECO:0007669"/>
    <property type="project" value="UniProtKB-KW"/>
</dbReference>
<dbReference type="SUPFAM" id="SSF57667">
    <property type="entry name" value="beta-beta-alpha zinc fingers"/>
    <property type="match status" value="1"/>
</dbReference>
<evidence type="ECO:0000259" key="8">
    <source>
        <dbReference type="PROSITE" id="PS50157"/>
    </source>
</evidence>
<proteinExistence type="predicted"/>
<dbReference type="Gene3D" id="3.30.160.60">
    <property type="entry name" value="Classic Zinc Finger"/>
    <property type="match status" value="1"/>
</dbReference>
<evidence type="ECO:0000256" key="3">
    <source>
        <dbReference type="ARBA" id="ARBA00022771"/>
    </source>
</evidence>
<dbReference type="OrthoDB" id="960395at2759"/>
<comment type="caution">
    <text evidence="9">The sequence shown here is derived from an EMBL/GenBank/DDBJ whole genome shotgun (WGS) entry which is preliminary data.</text>
</comment>
<evidence type="ECO:0000256" key="1">
    <source>
        <dbReference type="ARBA" id="ARBA00004123"/>
    </source>
</evidence>
<protein>
    <recommendedName>
        <fullName evidence="8">C2H2-type domain-containing protein</fullName>
    </recommendedName>
</protein>
<dbReference type="PROSITE" id="PS00028">
    <property type="entry name" value="ZINC_FINGER_C2H2_1"/>
    <property type="match status" value="1"/>
</dbReference>
<evidence type="ECO:0000256" key="6">
    <source>
        <dbReference type="PROSITE-ProRule" id="PRU00042"/>
    </source>
</evidence>
<feature type="region of interest" description="Disordered" evidence="7">
    <location>
        <begin position="1"/>
        <end position="37"/>
    </location>
</feature>
<dbReference type="InterPro" id="IPR013087">
    <property type="entry name" value="Znf_C2H2_type"/>
</dbReference>
<evidence type="ECO:0000256" key="2">
    <source>
        <dbReference type="ARBA" id="ARBA00022723"/>
    </source>
</evidence>
<keyword evidence="2" id="KW-0479">Metal-binding</keyword>
<feature type="domain" description="C2H2-type" evidence="8">
    <location>
        <begin position="38"/>
        <end position="65"/>
    </location>
</feature>
<dbReference type="PANTHER" id="PTHR47287">
    <property type="entry name" value="C2H2 AND C2HC ZINC FINGERS SUPERFAMILY PROTEIN"/>
    <property type="match status" value="1"/>
</dbReference>
<keyword evidence="5" id="KW-0539">Nucleus</keyword>
<dbReference type="EMBL" id="BSYR01000055">
    <property type="protein sequence ID" value="GMJ09444.1"/>
    <property type="molecule type" value="Genomic_DNA"/>
</dbReference>
<name>A0A9W7MP42_HIBTR</name>
<evidence type="ECO:0000313" key="10">
    <source>
        <dbReference type="Proteomes" id="UP001165190"/>
    </source>
</evidence>
<evidence type="ECO:0000256" key="7">
    <source>
        <dbReference type="SAM" id="MobiDB-lite"/>
    </source>
</evidence>
<evidence type="ECO:0000256" key="5">
    <source>
        <dbReference type="ARBA" id="ARBA00023242"/>
    </source>
</evidence>
<feature type="region of interest" description="Disordered" evidence="7">
    <location>
        <begin position="53"/>
        <end position="81"/>
    </location>
</feature>